<dbReference type="RefSeq" id="WP_105246313.1">
    <property type="nucleotide sequence ID" value="NZ_PSZM01000028.1"/>
</dbReference>
<dbReference type="Proteomes" id="UP000238042">
    <property type="component" value="Unassembled WGS sequence"/>
</dbReference>
<reference evidence="1 2" key="1">
    <citation type="submission" date="2018-02" db="EMBL/GenBank/DDBJ databases">
        <title>Genome sequences of Apibacter spp., gut symbionts of Asian honey bees.</title>
        <authorList>
            <person name="Kwong W.K."/>
            <person name="Steele M.I."/>
            <person name="Moran N.A."/>
        </authorList>
    </citation>
    <scope>NUCLEOTIDE SEQUENCE [LARGE SCALE GENOMIC DNA]</scope>
    <source>
        <strain evidence="2">wkB301</strain>
    </source>
</reference>
<name>A0A2S8AEQ7_9FLAO</name>
<proteinExistence type="predicted"/>
<evidence type="ECO:0000313" key="1">
    <source>
        <dbReference type="EMBL" id="PQL93777.1"/>
    </source>
</evidence>
<keyword evidence="2" id="KW-1185">Reference proteome</keyword>
<evidence type="ECO:0000313" key="2">
    <source>
        <dbReference type="Proteomes" id="UP000238042"/>
    </source>
</evidence>
<dbReference type="AlphaFoldDB" id="A0A2S8AEQ7"/>
<gene>
    <name evidence="1" type="ORF">C4S77_04285</name>
</gene>
<sequence length="112" mass="13281">MKKFKIIFPSFYQVKDVFNDNIDVNIVYENEEVFFVTFFTLLNVKELMLKNKEIYFWATDMVIVKDLDKETIRNVVSKMTEEGSVEQILSKIGTIESLYLEPFDMLKDMTLV</sequence>
<comment type="caution">
    <text evidence="1">The sequence shown here is derived from an EMBL/GenBank/DDBJ whole genome shotgun (WGS) entry which is preliminary data.</text>
</comment>
<protein>
    <submittedName>
        <fullName evidence="1">Uncharacterized protein</fullName>
    </submittedName>
</protein>
<accession>A0A2S8AEQ7</accession>
<dbReference type="OrthoDB" id="1262957at2"/>
<dbReference type="EMBL" id="PSZM01000028">
    <property type="protein sequence ID" value="PQL93777.1"/>
    <property type="molecule type" value="Genomic_DNA"/>
</dbReference>
<organism evidence="1 2">
    <name type="scientific">Apibacter adventoris</name>
    <dbReference type="NCBI Taxonomy" id="1679466"/>
    <lineage>
        <taxon>Bacteria</taxon>
        <taxon>Pseudomonadati</taxon>
        <taxon>Bacteroidota</taxon>
        <taxon>Flavobacteriia</taxon>
        <taxon>Flavobacteriales</taxon>
        <taxon>Weeksellaceae</taxon>
        <taxon>Apibacter</taxon>
    </lineage>
</organism>